<sequence length="1337" mass="149029">MISVGNEIASDTFGVFPTVLSPGDPFTLILRDSASIPVMEKDNIFEVPFAVSQLNFPNETENFSLFVKLLPSEAELPRIWKSEQNFKLSQRLTSGIVGKIGIKNLDKTDLGLFNYELFGGFSELFSIETAKEGLFLRTSGCAPELCIQLPEAFTLLLRITPIIPMSMLNETEIALLHFQISRENLLGPHFSQHEYDATIYEKSAYFLETLQLEAADSDFHSSSETIQPPIFSLSEPSEIFQIDSLTGVVSVKNASLITIEKLGDKISLMAEVKDGKNPADMAEITVRILKEQMEEKHERIEGYEFEQQIYAFAVTPKQTKIGKVSLINDQKGMIRIVEGGAGNFGIDEGTGELFYNGPLERIAKNYTLKILATPSPHSPTVALTMAQILVAGIGSHLPVFTEPFETLIVNYTTKPETKIHQLQAIDSDKNAALVFAIESASTLDFLSNPIPFNDEFAVYPNGEIIVKTLPSTLMSTTLNVSVQDKSHKLESKDYAQIVITIQHQKSKIDIKELFSFEKIENPLIIADDLPIGTYIYTAILNPLSFDNDLLLKPNVTYSIINNSRYYKIDEQTGMIYTLSPLKHAGLQNLTVEAEISTTKGNHKLTIVIPIDAVSMDIEAPKLKNDENDLKLNVEENAPIKTQIGQINLLENEGGETFFEIIGTMKDDLIEVDDRGRILVKQNIDYENVKEILFFVNISNSLEKFIVLPVSIKVINVNDEMPIFESSETKFSTFENAPIQTYLGSMTAMDKDGDRLSYSLNFPEDSELLGKISINSQGHLTISAPLRKLEGIFKFTVFVKDEENTVSQECELTIIATSRCQPIFDENQEIVFHVNETLNPGSPFGIIKATAEDAKDCEPLSYHLQFLNNSDATKIFKLDPISGILTTYSSLQNNSGLRFPIVISASSGNLFTKKSAEIRIISTKSEPPNFPQKHIRIEIAENNVANISLGSFKALPTNFGDQISYKLADNFDETFFIDSEDGTIYVLKSLDREVKSLYRLNVIASTNNALSDTAVINVVVNDLNDNGPTFERDLYEIVLDSKTLPGKEIYSLQAKDRDMTSSKAAAISYKIEKVVFKHRERAASIFNGIFEIKQDSGKIRVLKNLTDFSGGLFEVSISATEQENEISHLAHTILNIWVANREIHSIPILIHQNPIQLSNDQLKLYSSKLAQAIKDSTVLLLSLRFHYLNSESPSAAPLIVRDSTVAEFIAINRKTFSIFSWNSIKSSIRDLDIDGMSLFTGTSIPNPSNPQSSLMSAEASLTLLAVIFFLLLIIEKNNLVEAKIAAATLHRRAGTPIRHWSPYLERPPELLWERSTTATMGSTTPETYSIQEMKIAVN</sequence>
<accession>A0AC34FGU2</accession>
<organism evidence="1 2">
    <name type="scientific">Panagrolaimus sp. ES5</name>
    <dbReference type="NCBI Taxonomy" id="591445"/>
    <lineage>
        <taxon>Eukaryota</taxon>
        <taxon>Metazoa</taxon>
        <taxon>Ecdysozoa</taxon>
        <taxon>Nematoda</taxon>
        <taxon>Chromadorea</taxon>
        <taxon>Rhabditida</taxon>
        <taxon>Tylenchina</taxon>
        <taxon>Panagrolaimomorpha</taxon>
        <taxon>Panagrolaimoidea</taxon>
        <taxon>Panagrolaimidae</taxon>
        <taxon>Panagrolaimus</taxon>
    </lineage>
</organism>
<dbReference type="Proteomes" id="UP000887579">
    <property type="component" value="Unplaced"/>
</dbReference>
<name>A0AC34FGU2_9BILA</name>
<evidence type="ECO:0000313" key="1">
    <source>
        <dbReference type="Proteomes" id="UP000887579"/>
    </source>
</evidence>
<protein>
    <submittedName>
        <fullName evidence="2">Cadherin domain-containing protein</fullName>
    </submittedName>
</protein>
<dbReference type="WBParaSite" id="ES5_v2.g16439.t1">
    <property type="protein sequence ID" value="ES5_v2.g16439.t1"/>
    <property type="gene ID" value="ES5_v2.g16439"/>
</dbReference>
<proteinExistence type="predicted"/>
<reference evidence="2" key="1">
    <citation type="submission" date="2022-11" db="UniProtKB">
        <authorList>
            <consortium name="WormBaseParasite"/>
        </authorList>
    </citation>
    <scope>IDENTIFICATION</scope>
</reference>
<evidence type="ECO:0000313" key="2">
    <source>
        <dbReference type="WBParaSite" id="ES5_v2.g16439.t1"/>
    </source>
</evidence>